<name>A0AAE3JRB1_9FLAO</name>
<sequence length="122" mass="13368">GASPDKNKGSNWNNGSPKNNRWFKFTATTPQINISVNRGGSKGSQYYAQLALWEADGITELESDRYGSAYDNVDLGYTGLTPGNTYYISVDTYNTNASGSFTLCLEDQVDYDFYEGAKDVSG</sequence>
<evidence type="ECO:0000313" key="3">
    <source>
        <dbReference type="Proteomes" id="UP001200642"/>
    </source>
</evidence>
<accession>A0AAE3JRB1</accession>
<dbReference type="Proteomes" id="UP001200642">
    <property type="component" value="Unassembled WGS sequence"/>
</dbReference>
<feature type="compositionally biased region" description="Polar residues" evidence="1">
    <location>
        <begin position="9"/>
        <end position="19"/>
    </location>
</feature>
<keyword evidence="3" id="KW-1185">Reference proteome</keyword>
<dbReference type="Gene3D" id="2.60.120.380">
    <property type="match status" value="1"/>
</dbReference>
<dbReference type="AlphaFoldDB" id="A0AAE3JRB1"/>
<evidence type="ECO:0000256" key="1">
    <source>
        <dbReference type="SAM" id="MobiDB-lite"/>
    </source>
</evidence>
<dbReference type="EMBL" id="JAIRBC010000135">
    <property type="protein sequence ID" value="MCG2463006.1"/>
    <property type="molecule type" value="Genomic_DNA"/>
</dbReference>
<feature type="non-terminal residue" evidence="2">
    <location>
        <position position="1"/>
    </location>
</feature>
<proteinExistence type="predicted"/>
<organism evidence="2 3">
    <name type="scientific">Cerina litoralis</name>
    <dbReference type="NCBI Taxonomy" id="2874477"/>
    <lineage>
        <taxon>Bacteria</taxon>
        <taxon>Pseudomonadati</taxon>
        <taxon>Bacteroidota</taxon>
        <taxon>Flavobacteriia</taxon>
        <taxon>Flavobacteriales</taxon>
        <taxon>Flavobacteriaceae</taxon>
        <taxon>Cerina</taxon>
    </lineage>
</organism>
<feature type="non-terminal residue" evidence="2">
    <location>
        <position position="122"/>
    </location>
</feature>
<feature type="region of interest" description="Disordered" evidence="1">
    <location>
        <begin position="1"/>
        <end position="21"/>
    </location>
</feature>
<gene>
    <name evidence="2" type="ORF">K8352_19795</name>
</gene>
<comment type="caution">
    <text evidence="2">The sequence shown here is derived from an EMBL/GenBank/DDBJ whole genome shotgun (WGS) entry which is preliminary data.</text>
</comment>
<protein>
    <submittedName>
        <fullName evidence="2">Uncharacterized protein</fullName>
    </submittedName>
</protein>
<reference evidence="2" key="1">
    <citation type="submission" date="2023-02" db="EMBL/GenBank/DDBJ databases">
        <title>Genome of Flavobacteriaceae gen. nov. sp. strain F89.</title>
        <authorList>
            <person name="Wang Y."/>
        </authorList>
    </citation>
    <scope>NUCLEOTIDE SEQUENCE</scope>
    <source>
        <strain evidence="2">F89</strain>
    </source>
</reference>
<evidence type="ECO:0000313" key="2">
    <source>
        <dbReference type="EMBL" id="MCG2463006.1"/>
    </source>
</evidence>
<dbReference type="RefSeq" id="WP_317904126.1">
    <property type="nucleotide sequence ID" value="NZ_JAIRBC010000135.1"/>
</dbReference>